<dbReference type="SUPFAM" id="SSF50494">
    <property type="entry name" value="Trypsin-like serine proteases"/>
    <property type="match status" value="1"/>
</dbReference>
<dbReference type="Gene3D" id="2.40.10.10">
    <property type="entry name" value="Trypsin-like serine proteases"/>
    <property type="match status" value="2"/>
</dbReference>
<dbReference type="InterPro" id="IPR009003">
    <property type="entry name" value="Peptidase_S1_PA"/>
</dbReference>
<accession>A0ABX8BGD3</accession>
<name>A0ABX8BGD3_9BACT</name>
<sequence>MSLLRYRWGILGVVFGLMFFGWSPHPTDSQSTAESSTTNQPTDWLAVQLPAANRGENMYRPVAPPSLRLRGERLSAADVAKQAHRLSAFTPEGLVIAPNQIGANRAVSPDWLATAQRLGVLRSKQTAAELTGYAAVLVSPRAAALRLHFTEVNLPPGAEVYVYGVADDWVSGPYRERGPFGSGEFWTDVLAGDTVVVEWLTPAGGAPAFRIGEVSHIWDSPLPPTVSATGKVAAGWPEAGACNLDAMCGPEPEKDGVARIAFQTSQGTSVCTGTVLTTRNGDFAPFFLTANHCVSAPSEAQSVQAFWFYRTTACNSGVVSSGFFRSPTGATLLQTNAPSDHTLLEILGVIPRNLFHAGWDTNPRPNGTNVFALHHPDGGTPISSPQLSFLRRSLGVIAGQNTNCGGGTGLQGGYQINWNQGVTEPGSSGSGIWYTTSQGSFLIGVLSCGPAACGVPPSQLFDNYGKFSAFAPSINNFLDGGSDDSFEPNDTRATANFVTLPVNANNLVVKQVAEDWYAVQATTGARITATVAFTHNFGDIDLELYRNQEAQPVAISASTNNSETIDFTNTGPNNVFFLRVFLFNDTRNTYQMTLNVTGGAPPPPATTVGMFRPSNGFFYLRFSNTPGFADTDFFYGLPADVPVIGDWNGDGVDTVGIFRNGQFFLRNSNTAGFADLPIIVISGTLPSDIPLAGDWNGDGIATVGVFRQGRFFLRNSNTSGPPDIVFDYGGSDDLPIVGDWNGDRIDTIGVYRNGTFFLRNSNGPGLPDITATFGAAGDTPLAGDWDGNGADSIGVFRISGTSAQFFLSNANVSGPLPPPINYGLTTDRPVVGKWR</sequence>
<evidence type="ECO:0000313" key="1">
    <source>
        <dbReference type="EMBL" id="QUW04565.1"/>
    </source>
</evidence>
<proteinExistence type="predicted"/>
<evidence type="ECO:0000313" key="2">
    <source>
        <dbReference type="Proteomes" id="UP000676506"/>
    </source>
</evidence>
<dbReference type="InterPro" id="IPR043504">
    <property type="entry name" value="Peptidase_S1_PA_chymotrypsin"/>
</dbReference>
<gene>
    <name evidence="1" type="ORF">J8C06_12335</name>
</gene>
<dbReference type="PANTHER" id="PTHR36234:SF5">
    <property type="entry name" value="LYSYL ENDOPEPTIDASE"/>
    <property type="match status" value="1"/>
</dbReference>
<dbReference type="EMBL" id="CP072649">
    <property type="protein sequence ID" value="QUW04565.1"/>
    <property type="molecule type" value="Genomic_DNA"/>
</dbReference>
<organism evidence="1 2">
    <name type="scientific">Chloracidobacterium validum</name>
    <dbReference type="NCBI Taxonomy" id="2821543"/>
    <lineage>
        <taxon>Bacteria</taxon>
        <taxon>Pseudomonadati</taxon>
        <taxon>Acidobacteriota</taxon>
        <taxon>Terriglobia</taxon>
        <taxon>Terriglobales</taxon>
        <taxon>Acidobacteriaceae</taxon>
        <taxon>Chloracidobacterium</taxon>
    </lineage>
</organism>
<dbReference type="Gene3D" id="2.60.120.380">
    <property type="match status" value="1"/>
</dbReference>
<keyword evidence="2" id="KW-1185">Reference proteome</keyword>
<protein>
    <submittedName>
        <fullName evidence="1">Uncharacterized protein</fullName>
    </submittedName>
</protein>
<dbReference type="Proteomes" id="UP000676506">
    <property type="component" value="Chromosome 2"/>
</dbReference>
<reference evidence="1 2" key="1">
    <citation type="submission" date="2021-03" db="EMBL/GenBank/DDBJ databases">
        <title>Genomic and phenotypic characterization of Chloracidobacterium isolates provides evidence for multiple species.</title>
        <authorList>
            <person name="Saini M.K."/>
            <person name="Costas A.M.G."/>
            <person name="Tank M."/>
            <person name="Bryant D.A."/>
        </authorList>
    </citation>
    <scope>NUCLEOTIDE SEQUENCE [LARGE SCALE GENOMIC DNA]</scope>
    <source>
        <strain evidence="1 2">BV2-C</strain>
    </source>
</reference>
<dbReference type="InterPro" id="IPR028994">
    <property type="entry name" value="Integrin_alpha_N"/>
</dbReference>
<dbReference type="RefSeq" id="WP_211430454.1">
    <property type="nucleotide sequence ID" value="NZ_CP072649.1"/>
</dbReference>
<dbReference type="PANTHER" id="PTHR36234">
    <property type="entry name" value="LYSYL ENDOPEPTIDASE"/>
    <property type="match status" value="1"/>
</dbReference>
<dbReference type="SUPFAM" id="SSF69318">
    <property type="entry name" value="Integrin alpha N-terminal domain"/>
    <property type="match status" value="1"/>
</dbReference>